<name>A0ABR1EBH3_NECAM</name>
<protein>
    <submittedName>
        <fullName evidence="1">Uncharacterized protein</fullName>
    </submittedName>
</protein>
<evidence type="ECO:0000313" key="1">
    <source>
        <dbReference type="EMBL" id="KAK6760039.1"/>
    </source>
</evidence>
<gene>
    <name evidence="1" type="primary">Necator_chrX.g21689</name>
    <name evidence="1" type="ORF">RB195_021528</name>
</gene>
<comment type="caution">
    <text evidence="1">The sequence shown here is derived from an EMBL/GenBank/DDBJ whole genome shotgun (WGS) entry which is preliminary data.</text>
</comment>
<organism evidence="1 2">
    <name type="scientific">Necator americanus</name>
    <name type="common">Human hookworm</name>
    <dbReference type="NCBI Taxonomy" id="51031"/>
    <lineage>
        <taxon>Eukaryota</taxon>
        <taxon>Metazoa</taxon>
        <taxon>Ecdysozoa</taxon>
        <taxon>Nematoda</taxon>
        <taxon>Chromadorea</taxon>
        <taxon>Rhabditida</taxon>
        <taxon>Rhabditina</taxon>
        <taxon>Rhabditomorpha</taxon>
        <taxon>Strongyloidea</taxon>
        <taxon>Ancylostomatidae</taxon>
        <taxon>Bunostominae</taxon>
        <taxon>Necator</taxon>
    </lineage>
</organism>
<accession>A0ABR1EBH3</accession>
<reference evidence="1 2" key="1">
    <citation type="submission" date="2023-08" db="EMBL/GenBank/DDBJ databases">
        <title>A Necator americanus chromosomal reference genome.</title>
        <authorList>
            <person name="Ilik V."/>
            <person name="Petrzelkova K.J."/>
            <person name="Pardy F."/>
            <person name="Fuh T."/>
            <person name="Niatou-Singa F.S."/>
            <person name="Gouil Q."/>
            <person name="Baker L."/>
            <person name="Ritchie M.E."/>
            <person name="Jex A.R."/>
            <person name="Gazzola D."/>
            <person name="Li H."/>
            <person name="Toshio Fujiwara R."/>
            <person name="Zhan B."/>
            <person name="Aroian R.V."/>
            <person name="Pafco B."/>
            <person name="Schwarz E.M."/>
        </authorList>
    </citation>
    <scope>NUCLEOTIDE SEQUENCE [LARGE SCALE GENOMIC DNA]</scope>
    <source>
        <strain evidence="1 2">Aroian</strain>
        <tissue evidence="1">Whole animal</tissue>
    </source>
</reference>
<dbReference type="Proteomes" id="UP001303046">
    <property type="component" value="Unassembled WGS sequence"/>
</dbReference>
<dbReference type="EMBL" id="JAVFWL010000006">
    <property type="protein sequence ID" value="KAK6760039.1"/>
    <property type="molecule type" value="Genomic_DNA"/>
</dbReference>
<sequence length="120" mass="13821">MGRRPKERGLRGTCRGFAVLTAKMTTADCMLYVVTNFLPTTYTLWSLEQLKEPSFLASLGSVQSHMTIYRLRLEHDGATNCPALRCLDVHQAAGWQVDFFHPITWPFFYPFRYPKNDTTL</sequence>
<proteinExistence type="predicted"/>
<evidence type="ECO:0000313" key="2">
    <source>
        <dbReference type="Proteomes" id="UP001303046"/>
    </source>
</evidence>
<keyword evidence="2" id="KW-1185">Reference proteome</keyword>